<evidence type="ECO:0000256" key="5">
    <source>
        <dbReference type="ARBA" id="ARBA00023277"/>
    </source>
</evidence>
<dbReference type="Pfam" id="PF24856">
    <property type="entry name" value="AraA_central"/>
    <property type="match status" value="1"/>
</dbReference>
<dbReference type="EC" id="5.3.1.4" evidence="6"/>
<feature type="binding site" evidence="6">
    <location>
        <position position="357"/>
    </location>
    <ligand>
        <name>Mn(2+)</name>
        <dbReference type="ChEBI" id="CHEBI:29035"/>
    </ligand>
</feature>
<dbReference type="Proteomes" id="UP000320216">
    <property type="component" value="Chromosome"/>
</dbReference>
<dbReference type="PANTHER" id="PTHR38464:SF1">
    <property type="entry name" value="L-ARABINOSE ISOMERASE"/>
    <property type="match status" value="1"/>
</dbReference>
<dbReference type="GO" id="GO:0019569">
    <property type="term" value="P:L-arabinose catabolic process to D-xylulose 5-phosphate"/>
    <property type="evidence" value="ECO:0007669"/>
    <property type="project" value="UniProtKB-UniRule"/>
</dbReference>
<evidence type="ECO:0000313" key="12">
    <source>
        <dbReference type="Proteomes" id="UP000320216"/>
    </source>
</evidence>
<comment type="similarity">
    <text evidence="6">Belongs to the arabinose isomerase family.</text>
</comment>
<dbReference type="InterPro" id="IPR009015">
    <property type="entry name" value="Fucose_isomerase_N/cen_sf"/>
</dbReference>
<feature type="domain" description="L-arabinose isomerase C-terminal" evidence="9">
    <location>
        <begin position="352"/>
        <end position="495"/>
    </location>
</feature>
<dbReference type="Pfam" id="PF02610">
    <property type="entry name" value="AraA_N"/>
    <property type="match status" value="1"/>
</dbReference>
<evidence type="ECO:0000256" key="2">
    <source>
        <dbReference type="ARBA" id="ARBA00022935"/>
    </source>
</evidence>
<protein>
    <recommendedName>
        <fullName evidence="6">L-arabinose isomerase</fullName>
        <ecNumber evidence="6">5.3.1.4</ecNumber>
    </recommendedName>
</protein>
<dbReference type="InterPro" id="IPR055390">
    <property type="entry name" value="AraA_central"/>
</dbReference>
<feature type="domain" description="L-arabinose isomerase central" evidence="10">
    <location>
        <begin position="201"/>
        <end position="348"/>
    </location>
</feature>
<reference evidence="11 12" key="1">
    <citation type="submission" date="2019-07" db="EMBL/GenBank/DDBJ databases">
        <title>Full genome sequence of Humibacter sp. WJ7-1.</title>
        <authorList>
            <person name="Im W.-T."/>
        </authorList>
    </citation>
    <scope>NUCLEOTIDE SEQUENCE [LARGE SCALE GENOMIC DNA]</scope>
    <source>
        <strain evidence="11 12">WJ7-1</strain>
    </source>
</reference>
<accession>A0A5B8M8C6</accession>
<dbReference type="RefSeq" id="WP_146322288.1">
    <property type="nucleotide sequence ID" value="NZ_CP042305.1"/>
</dbReference>
<keyword evidence="2 6" id="KW-0054">Arabinose catabolism</keyword>
<evidence type="ECO:0000256" key="7">
    <source>
        <dbReference type="SAM" id="MobiDB-lite"/>
    </source>
</evidence>
<sequence>MTRTPLTTSPVALPFDAPHRTGPSRSVGPFDGYEVWFLTGSQHLYGPETLAQVDDQSRAIADRLGIDVPVKVVWKPVLTGSEEIRRVMLEANSSDAVIGVIAWMHTFSPAKMWITGLDVLQKPLLHLHTQANVELPWAEIDFDFMNLNQAAHGDREFGYIQTRLGVPRTTVVGHVSDPAVSGRIATWMRAAAGLAASRSLKLARFGDNMRFVAVTEGDKTEAEHVFGVQVNTWAVNELADAVAGASETDVDALVAEYEDLYDVVPELRRGGDRHQSLRDGAAIELGLRSFLEEGGFGAFTTNFEDLGALKQLPGLAVQRLMAEGYGFGAEGDWKTAVLVRIANVMGAGLPGGASLMEDYTYDLTPGQERILGAHMLEVSPSLTTAKPTLEIHPLGIGGKDDPVRLVFNADAGPAVVVALSDLRDRFRLTANVVEVVAPSQPLPKLPVGRAVWMPQPDFRTSAWAWLQAGAAHHTVMTNAVGIQAWEDFARMSGTELVIIDEHTRPREFEQQLQWSAAYYRLARGI</sequence>
<feature type="binding site" evidence="6">
    <location>
        <position position="330"/>
    </location>
    <ligand>
        <name>Mn(2+)</name>
        <dbReference type="ChEBI" id="CHEBI:29035"/>
    </ligand>
</feature>
<keyword evidence="3 6" id="KW-0464">Manganese</keyword>
<name>A0A5B8M8C6_9MICO</name>
<evidence type="ECO:0000256" key="6">
    <source>
        <dbReference type="HAMAP-Rule" id="MF_00519"/>
    </source>
</evidence>
<organism evidence="11 12">
    <name type="scientific">Humibacter ginsenosidimutans</name>
    <dbReference type="NCBI Taxonomy" id="2599293"/>
    <lineage>
        <taxon>Bacteria</taxon>
        <taxon>Bacillati</taxon>
        <taxon>Actinomycetota</taxon>
        <taxon>Actinomycetes</taxon>
        <taxon>Micrococcales</taxon>
        <taxon>Microbacteriaceae</taxon>
        <taxon>Humibacter</taxon>
    </lineage>
</organism>
<feature type="compositionally biased region" description="Polar residues" evidence="7">
    <location>
        <begin position="1"/>
        <end position="10"/>
    </location>
</feature>
<feature type="binding site" evidence="6">
    <location>
        <position position="374"/>
    </location>
    <ligand>
        <name>Mn(2+)</name>
        <dbReference type="ChEBI" id="CHEBI:29035"/>
    </ligand>
</feature>
<dbReference type="InterPro" id="IPR003762">
    <property type="entry name" value="Lara_isomerase"/>
</dbReference>
<comment type="catalytic activity">
    <reaction evidence="6">
        <text>beta-L-arabinopyranose = L-ribulose</text>
        <dbReference type="Rhea" id="RHEA:14821"/>
        <dbReference type="ChEBI" id="CHEBI:16880"/>
        <dbReference type="ChEBI" id="CHEBI:40886"/>
        <dbReference type="EC" id="5.3.1.4"/>
    </reaction>
</comment>
<proteinExistence type="inferred from homology"/>
<evidence type="ECO:0000259" key="8">
    <source>
        <dbReference type="Pfam" id="PF02610"/>
    </source>
</evidence>
<evidence type="ECO:0000259" key="10">
    <source>
        <dbReference type="Pfam" id="PF24856"/>
    </source>
</evidence>
<dbReference type="GO" id="GO:0008733">
    <property type="term" value="F:L-arabinose isomerase activity"/>
    <property type="evidence" value="ECO:0007669"/>
    <property type="project" value="UniProtKB-UniRule"/>
</dbReference>
<dbReference type="Pfam" id="PF11762">
    <property type="entry name" value="Arabinose_Iso_C"/>
    <property type="match status" value="1"/>
</dbReference>
<comment type="cofactor">
    <cofactor evidence="6">
        <name>Mn(2+)</name>
        <dbReference type="ChEBI" id="CHEBI:29035"/>
    </cofactor>
    <text evidence="6">Binds 1 Mn(2+) ion per subunit.</text>
</comment>
<comment type="pathway">
    <text evidence="6">Carbohydrate degradation; L-arabinose degradation via L-ribulose; D-xylulose 5-phosphate from L-arabinose (bacterial route): step 1/3.</text>
</comment>
<evidence type="ECO:0000256" key="1">
    <source>
        <dbReference type="ARBA" id="ARBA00022723"/>
    </source>
</evidence>
<evidence type="ECO:0000256" key="3">
    <source>
        <dbReference type="ARBA" id="ARBA00023211"/>
    </source>
</evidence>
<dbReference type="InterPro" id="IPR004216">
    <property type="entry name" value="Fuc/Ara_isomerase_C"/>
</dbReference>
<dbReference type="UniPathway" id="UPA00145">
    <property type="reaction ID" value="UER00565"/>
</dbReference>
<dbReference type="Gene3D" id="3.40.50.10940">
    <property type="match status" value="1"/>
</dbReference>
<evidence type="ECO:0000313" key="11">
    <source>
        <dbReference type="EMBL" id="QDZ16284.1"/>
    </source>
</evidence>
<dbReference type="HAMAP" id="MF_00519">
    <property type="entry name" value="Arabinose_Isome"/>
    <property type="match status" value="1"/>
</dbReference>
<dbReference type="PANTHER" id="PTHR38464">
    <property type="entry name" value="L-ARABINOSE ISOMERASE"/>
    <property type="match status" value="1"/>
</dbReference>
<feature type="binding site" evidence="6">
    <location>
        <position position="473"/>
    </location>
    <ligand>
        <name>Mn(2+)</name>
        <dbReference type="ChEBI" id="CHEBI:29035"/>
    </ligand>
</feature>
<dbReference type="InterPro" id="IPR038583">
    <property type="entry name" value="AraA_N_sf"/>
</dbReference>
<evidence type="ECO:0000256" key="4">
    <source>
        <dbReference type="ARBA" id="ARBA00023235"/>
    </source>
</evidence>
<dbReference type="InterPro" id="IPR024664">
    <property type="entry name" value="Ara_Isoase_C"/>
</dbReference>
<keyword evidence="1 6" id="KW-0479">Metal-binding</keyword>
<dbReference type="AlphaFoldDB" id="A0A5B8M8C6"/>
<dbReference type="EMBL" id="CP042305">
    <property type="protein sequence ID" value="QDZ16284.1"/>
    <property type="molecule type" value="Genomic_DNA"/>
</dbReference>
<dbReference type="GO" id="GO:0030145">
    <property type="term" value="F:manganese ion binding"/>
    <property type="evidence" value="ECO:0007669"/>
    <property type="project" value="UniProtKB-UniRule"/>
</dbReference>
<dbReference type="SUPFAM" id="SSF50443">
    <property type="entry name" value="FucI/AraA C-terminal domain-like"/>
    <property type="match status" value="1"/>
</dbReference>
<keyword evidence="4 6" id="KW-0413">Isomerase</keyword>
<feature type="domain" description="L-arabinose isomerase N-terminal" evidence="8">
    <location>
        <begin position="33"/>
        <end position="197"/>
    </location>
</feature>
<keyword evidence="5 6" id="KW-0119">Carbohydrate metabolism</keyword>
<dbReference type="NCBIfam" id="NF002795">
    <property type="entry name" value="PRK02929.1"/>
    <property type="match status" value="1"/>
</dbReference>
<dbReference type="PIRSF" id="PIRSF001478">
    <property type="entry name" value="L-ara_isomerase"/>
    <property type="match status" value="1"/>
</dbReference>
<gene>
    <name evidence="6 11" type="primary">araA</name>
    <name evidence="11" type="ORF">FPZ11_17325</name>
</gene>
<dbReference type="SUPFAM" id="SSF53743">
    <property type="entry name" value="FucI/AraA N-terminal and middle domains"/>
    <property type="match status" value="1"/>
</dbReference>
<dbReference type="InterPro" id="IPR055389">
    <property type="entry name" value="AraA_N"/>
</dbReference>
<dbReference type="KEGG" id="huw:FPZ11_17325"/>
<feature type="region of interest" description="Disordered" evidence="7">
    <location>
        <begin position="1"/>
        <end position="20"/>
    </location>
</feature>
<dbReference type="OrthoDB" id="9765600at2"/>
<keyword evidence="12" id="KW-1185">Reference proteome</keyword>
<dbReference type="GO" id="GO:0005829">
    <property type="term" value="C:cytosol"/>
    <property type="evidence" value="ECO:0007669"/>
    <property type="project" value="TreeGrafter"/>
</dbReference>
<evidence type="ECO:0000259" key="9">
    <source>
        <dbReference type="Pfam" id="PF11762"/>
    </source>
</evidence>
<comment type="function">
    <text evidence="6">Catalyzes the conversion of L-arabinose to L-ribulose.</text>
</comment>